<dbReference type="SUPFAM" id="SSF101801">
    <property type="entry name" value="Surface presentation of antigens (SPOA)"/>
    <property type="match status" value="1"/>
</dbReference>
<dbReference type="EMBL" id="NMRN01000007">
    <property type="protein sequence ID" value="PAS94445.1"/>
    <property type="molecule type" value="Genomic_DNA"/>
</dbReference>
<feature type="domain" description="Flagellar motor switch protein FliN-like C-terminal" evidence="1">
    <location>
        <begin position="223"/>
        <end position="280"/>
    </location>
</feature>
<keyword evidence="5" id="KW-1185">Reference proteome</keyword>
<name>A0A272EWG5_9RHOO</name>
<dbReference type="EMBL" id="MDUX01000011">
    <property type="protein sequence ID" value="KAF7599974.1"/>
    <property type="molecule type" value="Genomic_DNA"/>
</dbReference>
<evidence type="ECO:0000313" key="5">
    <source>
        <dbReference type="Proteomes" id="UP000623509"/>
    </source>
</evidence>
<evidence type="ECO:0000259" key="1">
    <source>
        <dbReference type="Pfam" id="PF01052"/>
    </source>
</evidence>
<evidence type="ECO:0000313" key="4">
    <source>
        <dbReference type="Proteomes" id="UP000216107"/>
    </source>
</evidence>
<gene>
    <name evidence="2" type="ORF">BGI27_05135</name>
    <name evidence="3" type="ORF">CGU29_03805</name>
</gene>
<dbReference type="AlphaFoldDB" id="A0A272EWG5"/>
<dbReference type="Proteomes" id="UP000216107">
    <property type="component" value="Unassembled WGS sequence"/>
</dbReference>
<proteinExistence type="predicted"/>
<comment type="caution">
    <text evidence="3">The sequence shown here is derived from an EMBL/GenBank/DDBJ whole genome shotgun (WGS) entry which is preliminary data.</text>
</comment>
<evidence type="ECO:0000313" key="3">
    <source>
        <dbReference type="EMBL" id="PAS94445.1"/>
    </source>
</evidence>
<sequence length="287" mass="32336">MTERSAPRAQVEILDPRTLGRPVHLLKSFAALFREDLAEVFRGSLNRRYRASFQLGEVSIRQSDSLPGRCRWFAYTNEIGRIGVALERQVLLCVLDYRYGPHETKQEGEASRAAPRETSTEERLAAMLGRQFVSALAERIEWLPEHGAAPEIPPQFSEAPGQTPRPGAWMIRAEIREPTRGVEGALWFSLDDAWIQRLLSRLAPVRDATRPRTDNGKPFPTRLQLTLVARLLETELPLGRLLDTRVGDVIPVSMGTTDVLIDDSRLFTARVAEHKGKLCLTAFEDVE</sequence>
<keyword evidence="2" id="KW-0282">Flagellum</keyword>
<reference evidence="2 5" key="1">
    <citation type="submission" date="2016-08" db="EMBL/GenBank/DDBJ databases">
        <title>Candidatus Dactylopiibacterium carminicum genome sequence.</title>
        <authorList>
            <person name="Ramirez-Puebla S.T."/>
            <person name="Ormeno-Orrillo E."/>
            <person name="Vera-Ponce De Leon A."/>
            <person name="Luis L."/>
            <person name="Sanchez-Flores A."/>
            <person name="Monica R."/>
            <person name="Martinez-Romero E."/>
        </authorList>
    </citation>
    <scope>NUCLEOTIDE SEQUENCE [LARGE SCALE GENOMIC DNA]</scope>
    <source>
        <strain evidence="2">END1</strain>
    </source>
</reference>
<dbReference type="RefSeq" id="WP_095523836.1">
    <property type="nucleotide sequence ID" value="NZ_MDUX01000011.1"/>
</dbReference>
<dbReference type="InterPro" id="IPR001543">
    <property type="entry name" value="FliN-like_C"/>
</dbReference>
<accession>A0A272EWG5</accession>
<dbReference type="Pfam" id="PF01052">
    <property type="entry name" value="FliMN_C"/>
    <property type="match status" value="1"/>
</dbReference>
<keyword evidence="2" id="KW-0966">Cell projection</keyword>
<dbReference type="Proteomes" id="UP000623509">
    <property type="component" value="Unassembled WGS sequence"/>
</dbReference>
<dbReference type="OrthoDB" id="8560797at2"/>
<reference evidence="3 4" key="2">
    <citation type="submission" date="2017-07" db="EMBL/GenBank/DDBJ databases">
        <title>Candidatus Dactylopiibacterium carminicum, a nitrogen-fixing symbiont of the cochineal insect Dactylopius coccus and Dactylopius opuntiae (Hemiptera: Coccoidea: Dactylopiidae).</title>
        <authorList>
            <person name="Vera A."/>
        </authorList>
    </citation>
    <scope>NUCLEOTIDE SEQUENCE [LARGE SCALE GENOMIC DNA]</scope>
    <source>
        <strain evidence="3 4">NFDCM</strain>
    </source>
</reference>
<evidence type="ECO:0000313" key="2">
    <source>
        <dbReference type="EMBL" id="KAF7599974.1"/>
    </source>
</evidence>
<organism evidence="3 4">
    <name type="scientific">Candidatus Dactylopiibacterium carminicum</name>
    <dbReference type="NCBI Taxonomy" id="857335"/>
    <lineage>
        <taxon>Bacteria</taxon>
        <taxon>Pseudomonadati</taxon>
        <taxon>Pseudomonadota</taxon>
        <taxon>Betaproteobacteria</taxon>
        <taxon>Rhodocyclales</taxon>
        <taxon>Rhodocyclaceae</taxon>
        <taxon>Candidatus Dactylopiibacterium</taxon>
    </lineage>
</organism>
<dbReference type="InterPro" id="IPR036429">
    <property type="entry name" value="SpoA-like_sf"/>
</dbReference>
<keyword evidence="2" id="KW-0969">Cilium</keyword>
<protein>
    <submittedName>
        <fullName evidence="2">Flagellar motor switch protein FliM</fullName>
    </submittedName>
</protein>